<evidence type="ECO:0000256" key="9">
    <source>
        <dbReference type="ARBA" id="ARBA00023157"/>
    </source>
</evidence>
<comment type="similarity">
    <text evidence="2 11">Belongs to the WhiB family.</text>
</comment>
<evidence type="ECO:0000256" key="8">
    <source>
        <dbReference type="ARBA" id="ARBA00023125"/>
    </source>
</evidence>
<reference evidence="14 15" key="1">
    <citation type="submission" date="2019-03" db="EMBL/GenBank/DDBJ databases">
        <title>Genomic Encyclopedia of Type Strains, Phase III (KMG-III): the genomes of soil and plant-associated and newly described type strains.</title>
        <authorList>
            <person name="Whitman W."/>
        </authorList>
    </citation>
    <scope>NUCLEOTIDE SEQUENCE [LARGE SCALE GENOMIC DNA]</scope>
    <source>
        <strain evidence="14 15">VKMAc-2574</strain>
    </source>
</reference>
<dbReference type="EMBL" id="SODU01000004">
    <property type="protein sequence ID" value="TDW84350.1"/>
    <property type="molecule type" value="Genomic_DNA"/>
</dbReference>
<dbReference type="PANTHER" id="PTHR38839">
    <property type="entry name" value="TRANSCRIPTIONAL REGULATOR WHID-RELATED"/>
    <property type="match status" value="1"/>
</dbReference>
<dbReference type="InterPro" id="IPR003482">
    <property type="entry name" value="Whib"/>
</dbReference>
<name>A0ABY2F807_9ACTN</name>
<keyword evidence="10 11" id="KW-0804">Transcription</keyword>
<proteinExistence type="inferred from homology"/>
<dbReference type="PANTHER" id="PTHR38839:SF6">
    <property type="entry name" value="TRANSCRIPTIONAL REGULATOR WHIB1"/>
    <property type="match status" value="1"/>
</dbReference>
<evidence type="ECO:0000256" key="12">
    <source>
        <dbReference type="SAM" id="MobiDB-lite"/>
    </source>
</evidence>
<comment type="cofactor">
    <cofactor evidence="11">
        <name>[4Fe-4S] cluster</name>
        <dbReference type="ChEBI" id="CHEBI:49883"/>
    </cofactor>
    <text evidence="11">Binds 1 [4Fe-4S] cluster per subunit. Following nitrosylation of the [4Fe-4S] cluster binds 1 [4Fe-8(NO)] cluster per subunit.</text>
</comment>
<feature type="binding site" evidence="11">
    <location>
        <position position="37"/>
    </location>
    <ligand>
        <name>[4Fe-4S] cluster</name>
        <dbReference type="ChEBI" id="CHEBI:49883"/>
    </ligand>
</feature>
<gene>
    <name evidence="11" type="primary">whiB</name>
    <name evidence="14" type="ORF">EV137_7159</name>
</gene>
<organism evidence="14 15">
    <name type="scientific">Kribbella pratensis</name>
    <dbReference type="NCBI Taxonomy" id="2512112"/>
    <lineage>
        <taxon>Bacteria</taxon>
        <taxon>Bacillati</taxon>
        <taxon>Actinomycetota</taxon>
        <taxon>Actinomycetes</taxon>
        <taxon>Propionibacteriales</taxon>
        <taxon>Kribbellaceae</taxon>
        <taxon>Kribbella</taxon>
    </lineage>
</organism>
<dbReference type="Proteomes" id="UP000295060">
    <property type="component" value="Unassembled WGS sequence"/>
</dbReference>
<comment type="PTM">
    <text evidence="11">Upon Fe-S cluster removal intramolecular disulfide bonds are formed.</text>
</comment>
<keyword evidence="3 11" id="KW-0004">4Fe-4S</keyword>
<keyword evidence="11" id="KW-0963">Cytoplasm</keyword>
<comment type="caution">
    <text evidence="14">The sequence shown here is derived from an EMBL/GenBank/DDBJ whole genome shotgun (WGS) entry which is preliminary data.</text>
</comment>
<feature type="binding site" evidence="11">
    <location>
        <position position="40"/>
    </location>
    <ligand>
        <name>[4Fe-4S] cluster</name>
        <dbReference type="ChEBI" id="CHEBI:49883"/>
    </ligand>
</feature>
<comment type="function">
    <text evidence="11">Acts as a transcriptional regulator. Probably redox-responsive. The apo- but not holo-form probably binds DNA.</text>
</comment>
<sequence>MNWLLNGACRNEDPELFFPIGTTGPALQQIEAAKRVCAQCDVVDACLNWALRTGQDAGVWGGLSEIERRALKHQRPKRGRSYSPVQTGTAQVEDVSIPPTRQPAPSRSAGSERERR</sequence>
<protein>
    <recommendedName>
        <fullName evidence="11">Transcriptional regulator WhiB</fullName>
    </recommendedName>
</protein>
<feature type="binding site" evidence="11">
    <location>
        <position position="9"/>
    </location>
    <ligand>
        <name>[4Fe-4S] cluster</name>
        <dbReference type="ChEBI" id="CHEBI:49883"/>
    </ligand>
</feature>
<keyword evidence="8 11" id="KW-0238">DNA-binding</keyword>
<keyword evidence="4 11" id="KW-0479">Metal-binding</keyword>
<evidence type="ECO:0000256" key="7">
    <source>
        <dbReference type="ARBA" id="ARBA00023015"/>
    </source>
</evidence>
<accession>A0ABY2F807</accession>
<keyword evidence="9 11" id="KW-1015">Disulfide bond</keyword>
<comment type="PTM">
    <text evidence="11">The Fe-S cluster can be nitrosylated by nitric oxide (NO).</text>
</comment>
<feature type="compositionally biased region" description="Basic residues" evidence="12">
    <location>
        <begin position="71"/>
        <end position="80"/>
    </location>
</feature>
<dbReference type="PROSITE" id="PS51674">
    <property type="entry name" value="4FE4S_WBL"/>
    <property type="match status" value="1"/>
</dbReference>
<evidence type="ECO:0000259" key="13">
    <source>
        <dbReference type="PROSITE" id="PS51674"/>
    </source>
</evidence>
<feature type="domain" description="4Fe-4S Wbl-type" evidence="13">
    <location>
        <begin position="8"/>
        <end position="70"/>
    </location>
</feature>
<keyword evidence="15" id="KW-1185">Reference proteome</keyword>
<evidence type="ECO:0000256" key="11">
    <source>
        <dbReference type="HAMAP-Rule" id="MF_01479"/>
    </source>
</evidence>
<evidence type="ECO:0000256" key="10">
    <source>
        <dbReference type="ARBA" id="ARBA00023163"/>
    </source>
</evidence>
<evidence type="ECO:0000256" key="3">
    <source>
        <dbReference type="ARBA" id="ARBA00022485"/>
    </source>
</evidence>
<keyword evidence="6 11" id="KW-0411">Iron-sulfur</keyword>
<evidence type="ECO:0000313" key="15">
    <source>
        <dbReference type="Proteomes" id="UP000295060"/>
    </source>
</evidence>
<evidence type="ECO:0000256" key="2">
    <source>
        <dbReference type="ARBA" id="ARBA00006597"/>
    </source>
</evidence>
<keyword evidence="5 11" id="KW-0408">Iron</keyword>
<comment type="subcellular location">
    <subcellularLocation>
        <location evidence="1 11">Cytoplasm</location>
    </subcellularLocation>
</comment>
<keyword evidence="7 11" id="KW-0805">Transcription regulation</keyword>
<evidence type="ECO:0000256" key="6">
    <source>
        <dbReference type="ARBA" id="ARBA00023014"/>
    </source>
</evidence>
<evidence type="ECO:0000256" key="4">
    <source>
        <dbReference type="ARBA" id="ARBA00022723"/>
    </source>
</evidence>
<feature type="binding site" evidence="11">
    <location>
        <position position="46"/>
    </location>
    <ligand>
        <name>[4Fe-4S] cluster</name>
        <dbReference type="ChEBI" id="CHEBI:49883"/>
    </ligand>
</feature>
<dbReference type="InterPro" id="IPR034768">
    <property type="entry name" value="4FE4S_WBL"/>
</dbReference>
<evidence type="ECO:0000256" key="1">
    <source>
        <dbReference type="ARBA" id="ARBA00004496"/>
    </source>
</evidence>
<feature type="region of interest" description="Disordered" evidence="12">
    <location>
        <begin position="71"/>
        <end position="116"/>
    </location>
</feature>
<evidence type="ECO:0000313" key="14">
    <source>
        <dbReference type="EMBL" id="TDW84350.1"/>
    </source>
</evidence>
<evidence type="ECO:0000256" key="5">
    <source>
        <dbReference type="ARBA" id="ARBA00023004"/>
    </source>
</evidence>
<dbReference type="Pfam" id="PF02467">
    <property type="entry name" value="Whib"/>
    <property type="match status" value="1"/>
</dbReference>
<dbReference type="HAMAP" id="MF_01479">
    <property type="entry name" value="WhiB"/>
    <property type="match status" value="1"/>
</dbReference>